<keyword evidence="5" id="KW-0175">Coiled coil</keyword>
<evidence type="ECO:0000256" key="5">
    <source>
        <dbReference type="SAM" id="Coils"/>
    </source>
</evidence>
<evidence type="ECO:0000313" key="8">
    <source>
        <dbReference type="Proteomes" id="UP001251870"/>
    </source>
</evidence>
<evidence type="ECO:0000256" key="4">
    <source>
        <dbReference type="ARBA" id="ARBA00022729"/>
    </source>
</evidence>
<feature type="domain" description="Fe/B12 periplasmic-binding" evidence="6">
    <location>
        <begin position="63"/>
        <end position="331"/>
    </location>
</feature>
<protein>
    <submittedName>
        <fullName evidence="7">ABC transporter substrate-binding protein</fullName>
    </submittedName>
</protein>
<comment type="caution">
    <text evidence="7">The sequence shown here is derived from an EMBL/GenBank/DDBJ whole genome shotgun (WGS) entry which is preliminary data.</text>
</comment>
<feature type="coiled-coil region" evidence="5">
    <location>
        <begin position="180"/>
        <end position="207"/>
    </location>
</feature>
<dbReference type="Pfam" id="PF01497">
    <property type="entry name" value="Peripla_BP_2"/>
    <property type="match status" value="1"/>
</dbReference>
<evidence type="ECO:0000256" key="2">
    <source>
        <dbReference type="ARBA" id="ARBA00008814"/>
    </source>
</evidence>
<name>A0ABU2DTB1_9MICC</name>
<proteinExistence type="inferred from homology"/>
<dbReference type="InterPro" id="IPR051313">
    <property type="entry name" value="Bact_iron-sidero_bind"/>
</dbReference>
<dbReference type="Proteomes" id="UP001251870">
    <property type="component" value="Unassembled WGS sequence"/>
</dbReference>
<evidence type="ECO:0000313" key="7">
    <source>
        <dbReference type="EMBL" id="MDR8019747.1"/>
    </source>
</evidence>
<dbReference type="PROSITE" id="PS50983">
    <property type="entry name" value="FE_B12_PBP"/>
    <property type="match status" value="1"/>
</dbReference>
<organism evidence="7 8">
    <name type="scientific">Nesterenkonia aerolata</name>
    <dbReference type="NCBI Taxonomy" id="3074079"/>
    <lineage>
        <taxon>Bacteria</taxon>
        <taxon>Bacillati</taxon>
        <taxon>Actinomycetota</taxon>
        <taxon>Actinomycetes</taxon>
        <taxon>Micrococcales</taxon>
        <taxon>Micrococcaceae</taxon>
        <taxon>Nesterenkonia</taxon>
    </lineage>
</organism>
<evidence type="ECO:0000256" key="1">
    <source>
        <dbReference type="ARBA" id="ARBA00004196"/>
    </source>
</evidence>
<dbReference type="PANTHER" id="PTHR30532">
    <property type="entry name" value="IRON III DICITRATE-BINDING PERIPLASMIC PROTEIN"/>
    <property type="match status" value="1"/>
</dbReference>
<sequence>MPTHHGTRTSASTPRFLALLLASLLILTGCGSGQEEESSESGDGTHTVETAFGEVTIPDDPQQIVALEGAVGPLLSADITPVATADGNYEDSFLPDEYDQVQDLPIILTPDGWDYEQIASLEPDLLIGFVRAGQDQTISDESREEYERLSAIAPTVFILSEGSAQTKDASVEISNILGDSESAEDAKQAYEDKAAQIREDYGDVIEENTFAAVDYYENETTVYTPISWIGGILNDIEAPLVTVAADVTNLNGVDLSSEQLTDLDSATVILHEQTLDGEPGAGAAELAEVPTFQQLPAVQEGHDYGIEYFFADRYETGLKVLEQLESILQEL</sequence>
<dbReference type="RefSeq" id="WP_310548731.1">
    <property type="nucleotide sequence ID" value="NZ_JAVKGR010000010.1"/>
</dbReference>
<dbReference type="EMBL" id="JAVKGR010000010">
    <property type="protein sequence ID" value="MDR8019747.1"/>
    <property type="molecule type" value="Genomic_DNA"/>
</dbReference>
<evidence type="ECO:0000259" key="6">
    <source>
        <dbReference type="PROSITE" id="PS50983"/>
    </source>
</evidence>
<keyword evidence="4" id="KW-0732">Signal</keyword>
<keyword evidence="8" id="KW-1185">Reference proteome</keyword>
<dbReference type="SUPFAM" id="SSF53807">
    <property type="entry name" value="Helical backbone' metal receptor"/>
    <property type="match status" value="1"/>
</dbReference>
<dbReference type="PANTHER" id="PTHR30532:SF1">
    <property type="entry name" value="IRON(3+)-HYDROXAMATE-BINDING PROTEIN FHUD"/>
    <property type="match status" value="1"/>
</dbReference>
<evidence type="ECO:0000256" key="3">
    <source>
        <dbReference type="ARBA" id="ARBA00022448"/>
    </source>
</evidence>
<accession>A0ABU2DTB1</accession>
<dbReference type="Gene3D" id="3.40.50.1980">
    <property type="entry name" value="Nitrogenase molybdenum iron protein domain"/>
    <property type="match status" value="2"/>
</dbReference>
<comment type="similarity">
    <text evidence="2">Belongs to the bacterial solute-binding protein 8 family.</text>
</comment>
<comment type="subcellular location">
    <subcellularLocation>
        <location evidence="1">Cell envelope</location>
    </subcellularLocation>
</comment>
<gene>
    <name evidence="7" type="ORF">RIL96_09250</name>
</gene>
<keyword evidence="3" id="KW-0813">Transport</keyword>
<dbReference type="InterPro" id="IPR002491">
    <property type="entry name" value="ABC_transptr_periplasmic_BD"/>
</dbReference>
<reference evidence="7 8" key="1">
    <citation type="submission" date="2023-09" db="EMBL/GenBank/DDBJ databases">
        <title>Description of three actinobacteria isolated from air of manufacturing shop in a pharmaceutical factory.</title>
        <authorList>
            <person name="Zhang D.-F."/>
        </authorList>
    </citation>
    <scope>NUCLEOTIDE SEQUENCE [LARGE SCALE GENOMIC DNA]</scope>
    <source>
        <strain evidence="7 8">LY-0111</strain>
    </source>
</reference>